<sequence>MRNIEALEDDEQSDTVANEALTTDDVWSGLVESNFVAATDTLQEFVDAGESGLAVCEEASTDDAIVAAVRGSAEVTTDDDADGEDNVNPMAKPDFSCKDTLEHLTKVKAYCAKQGSSLSEKSLQCVNFVEDEIVRSAVDKHCQTKITAFFC</sequence>
<evidence type="ECO:0000313" key="1">
    <source>
        <dbReference type="EMBL" id="KAH6943969.1"/>
    </source>
</evidence>
<dbReference type="Proteomes" id="UP000821845">
    <property type="component" value="Chromosome 1"/>
</dbReference>
<name>A0ACB7TD60_HYAAI</name>
<comment type="caution">
    <text evidence="1">The sequence shown here is derived from an EMBL/GenBank/DDBJ whole genome shotgun (WGS) entry which is preliminary data.</text>
</comment>
<keyword evidence="2" id="KW-1185">Reference proteome</keyword>
<organism evidence="1 2">
    <name type="scientific">Hyalomma asiaticum</name>
    <name type="common">Tick</name>
    <dbReference type="NCBI Taxonomy" id="266040"/>
    <lineage>
        <taxon>Eukaryota</taxon>
        <taxon>Metazoa</taxon>
        <taxon>Ecdysozoa</taxon>
        <taxon>Arthropoda</taxon>
        <taxon>Chelicerata</taxon>
        <taxon>Arachnida</taxon>
        <taxon>Acari</taxon>
        <taxon>Parasitiformes</taxon>
        <taxon>Ixodida</taxon>
        <taxon>Ixodoidea</taxon>
        <taxon>Ixodidae</taxon>
        <taxon>Hyalomminae</taxon>
        <taxon>Hyalomma</taxon>
    </lineage>
</organism>
<proteinExistence type="predicted"/>
<dbReference type="EMBL" id="CM023481">
    <property type="protein sequence ID" value="KAH6943969.1"/>
    <property type="molecule type" value="Genomic_DNA"/>
</dbReference>
<gene>
    <name evidence="1" type="ORF">HPB50_000967</name>
</gene>
<evidence type="ECO:0000313" key="2">
    <source>
        <dbReference type="Proteomes" id="UP000821845"/>
    </source>
</evidence>
<accession>A0ACB7TD60</accession>
<protein>
    <submittedName>
        <fullName evidence="1">Uncharacterized protein</fullName>
    </submittedName>
</protein>
<reference evidence="1" key="1">
    <citation type="submission" date="2020-05" db="EMBL/GenBank/DDBJ databases">
        <title>Large-scale comparative analyses of tick genomes elucidate their genetic diversity and vector capacities.</title>
        <authorList>
            <person name="Jia N."/>
            <person name="Wang J."/>
            <person name="Shi W."/>
            <person name="Du L."/>
            <person name="Sun Y."/>
            <person name="Zhan W."/>
            <person name="Jiang J."/>
            <person name="Wang Q."/>
            <person name="Zhang B."/>
            <person name="Ji P."/>
            <person name="Sakyi L.B."/>
            <person name="Cui X."/>
            <person name="Yuan T."/>
            <person name="Jiang B."/>
            <person name="Yang W."/>
            <person name="Lam T.T.-Y."/>
            <person name="Chang Q."/>
            <person name="Ding S."/>
            <person name="Wang X."/>
            <person name="Zhu J."/>
            <person name="Ruan X."/>
            <person name="Zhao L."/>
            <person name="Wei J."/>
            <person name="Que T."/>
            <person name="Du C."/>
            <person name="Cheng J."/>
            <person name="Dai P."/>
            <person name="Han X."/>
            <person name="Huang E."/>
            <person name="Gao Y."/>
            <person name="Liu J."/>
            <person name="Shao H."/>
            <person name="Ye R."/>
            <person name="Li L."/>
            <person name="Wei W."/>
            <person name="Wang X."/>
            <person name="Wang C."/>
            <person name="Yang T."/>
            <person name="Huo Q."/>
            <person name="Li W."/>
            <person name="Guo W."/>
            <person name="Chen H."/>
            <person name="Zhou L."/>
            <person name="Ni X."/>
            <person name="Tian J."/>
            <person name="Zhou Y."/>
            <person name="Sheng Y."/>
            <person name="Liu T."/>
            <person name="Pan Y."/>
            <person name="Xia L."/>
            <person name="Li J."/>
            <person name="Zhao F."/>
            <person name="Cao W."/>
        </authorList>
    </citation>
    <scope>NUCLEOTIDE SEQUENCE</scope>
    <source>
        <strain evidence="1">Hyas-2018</strain>
    </source>
</reference>